<evidence type="ECO:0000313" key="1">
    <source>
        <dbReference type="EMBL" id="STO37921.1"/>
    </source>
</evidence>
<protein>
    <submittedName>
        <fullName evidence="1">CRISPR type I-F/YPEST-associated protein Csy2</fullName>
    </submittedName>
</protein>
<sequence length="335" mass="38013">MSEANFYLLLKNIEIHQANAISGPLTYGFPAISGFIGAIHRLNRTLQSDYPDIALDGVLIACNNYTLQTYRHHQYADYTFKQSRNPIKKDGSSSSFIAEGKIDLNVSLVIEVIASGELQDDLADDEKANKFVENIELLIKQQRIAGGYVLNSPTGQLFSLAEGEAILKKLQPAFILMDAQLQLASITKELQTGFKHQIHNNQVQLVQDENQQPVLSHYPANPEATELDALLEIACLHHIPTQQQNSVKWTIKSAKQDRGWLVPIPIGYQGIYPPFNAGEMLNSRAPQYPHQYVETIYSLGQWVFPYRLQQQFEHCFWRYSNPQDNLYLYTQGESK</sequence>
<dbReference type="EMBL" id="UGGZ01000001">
    <property type="protein sequence ID" value="STO37921.1"/>
    <property type="molecule type" value="Genomic_DNA"/>
</dbReference>
<organism evidence="1 2">
    <name type="scientific">Gallibacterium anatis</name>
    <dbReference type="NCBI Taxonomy" id="750"/>
    <lineage>
        <taxon>Bacteria</taxon>
        <taxon>Pseudomonadati</taxon>
        <taxon>Pseudomonadota</taxon>
        <taxon>Gammaproteobacteria</taxon>
        <taxon>Pasteurellales</taxon>
        <taxon>Pasteurellaceae</taxon>
        <taxon>Gallibacterium</taxon>
    </lineage>
</organism>
<reference evidence="1 2" key="1">
    <citation type="submission" date="2018-06" db="EMBL/GenBank/DDBJ databases">
        <authorList>
            <consortium name="Pathogen Informatics"/>
            <person name="Doyle S."/>
        </authorList>
    </citation>
    <scope>NUCLEOTIDE SEQUENCE [LARGE SCALE GENOMIC DNA]</scope>
    <source>
        <strain evidence="1 2">NCTC11413</strain>
    </source>
</reference>
<dbReference type="GeneID" id="77264711"/>
<accession>A0A377H5Z5</accession>
<gene>
    <name evidence="1" type="ORF">NCTC11413_01043</name>
</gene>
<dbReference type="NCBIfam" id="TIGR02565">
    <property type="entry name" value="cas_Csy2"/>
    <property type="match status" value="1"/>
</dbReference>
<evidence type="ECO:0000313" key="2">
    <source>
        <dbReference type="Proteomes" id="UP000254232"/>
    </source>
</evidence>
<dbReference type="AlphaFoldDB" id="A0A377H5Z5"/>
<dbReference type="Proteomes" id="UP000254232">
    <property type="component" value="Unassembled WGS sequence"/>
</dbReference>
<dbReference type="RefSeq" id="WP_018347333.1">
    <property type="nucleotide sequence ID" value="NZ_UGGZ01000001.1"/>
</dbReference>
<dbReference type="Pfam" id="PF09614">
    <property type="entry name" value="Cas_Csy2"/>
    <property type="match status" value="1"/>
</dbReference>
<dbReference type="InterPro" id="IPR013398">
    <property type="entry name" value="CRISPR-assoc_prot_Csy2"/>
</dbReference>
<proteinExistence type="predicted"/>
<name>A0A377H5Z5_9PAST</name>